<proteinExistence type="predicted"/>
<evidence type="ECO:0000313" key="1">
    <source>
        <dbReference type="EMBL" id="PST81759.1"/>
    </source>
</evidence>
<accession>A0A2T3HH48</accession>
<sequence>MLKKVVSAILILAGAALLGIFLLCCMRNIAARKTLVPPEATAFLAVHTDGLYQKLAIDRLFSQRNGSRRTWRKSGLQIPARIYFYRLGSNWFTLLHCTDTLTFDKEIKQPATWKGWADNKAGARTFRWVRHGSRVALVLWPDANAERQALGLLQRGNLKPISGSMLGRLDGADLAYADQAATVKINTADGLITADAWFSGKNMAPKKSSRHRKFSAGSALRFWLEADLSGHIPETLRLANRSFDMRPLRQAMPTNIDAEWSGVVLQRQAEIRYTFNDNFEKVAETLAVNKNVPAFWITTAAAPGKTNGLGALLKMNQLVEKNGSIHEQLFPLFSLRFLEKGPIAGAGTAPELFARPRTQASAAFAGLDIDFTRLQGLDASWRQSLAALKTLRVRAFAHRDTWRVHAVLRFTEPSTNPLSRFF</sequence>
<dbReference type="AlphaFoldDB" id="A0A2T3HH48"/>
<evidence type="ECO:0000313" key="2">
    <source>
        <dbReference type="Proteomes" id="UP000240912"/>
    </source>
</evidence>
<keyword evidence="2" id="KW-1185">Reference proteome</keyword>
<protein>
    <submittedName>
        <fullName evidence="1">Uncharacterized protein</fullName>
    </submittedName>
</protein>
<reference evidence="1 2" key="1">
    <citation type="submission" date="2018-03" db="EMBL/GenBank/DDBJ databases">
        <authorList>
            <person name="Keele B.F."/>
        </authorList>
    </citation>
    <scope>NUCLEOTIDE SEQUENCE [LARGE SCALE GENOMIC DNA]</scope>
    <source>
        <strain evidence="1 2">YL28-9</strain>
    </source>
</reference>
<organism evidence="1 2">
    <name type="scientific">Pedobacter yulinensis</name>
    <dbReference type="NCBI Taxonomy" id="2126353"/>
    <lineage>
        <taxon>Bacteria</taxon>
        <taxon>Pseudomonadati</taxon>
        <taxon>Bacteroidota</taxon>
        <taxon>Sphingobacteriia</taxon>
        <taxon>Sphingobacteriales</taxon>
        <taxon>Sphingobacteriaceae</taxon>
        <taxon>Pedobacter</taxon>
    </lineage>
</organism>
<gene>
    <name evidence="1" type="ORF">C7T94_17975</name>
</gene>
<name>A0A2T3HH48_9SPHI</name>
<dbReference type="OrthoDB" id="637901at2"/>
<comment type="caution">
    <text evidence="1">The sequence shown here is derived from an EMBL/GenBank/DDBJ whole genome shotgun (WGS) entry which is preliminary data.</text>
</comment>
<dbReference type="EMBL" id="PYLS01000008">
    <property type="protein sequence ID" value="PST81759.1"/>
    <property type="molecule type" value="Genomic_DNA"/>
</dbReference>
<dbReference type="RefSeq" id="WP_107217268.1">
    <property type="nucleotide sequence ID" value="NZ_KZ686272.1"/>
</dbReference>
<dbReference type="Proteomes" id="UP000240912">
    <property type="component" value="Unassembled WGS sequence"/>
</dbReference>